<feature type="transmembrane region" description="Helical" evidence="1">
    <location>
        <begin position="38"/>
        <end position="59"/>
    </location>
</feature>
<dbReference type="InterPro" id="IPR000620">
    <property type="entry name" value="EamA_dom"/>
</dbReference>
<keyword evidence="1" id="KW-0472">Membrane</keyword>
<dbReference type="Pfam" id="PF00892">
    <property type="entry name" value="EamA"/>
    <property type="match status" value="2"/>
</dbReference>
<dbReference type="InterPro" id="IPR037185">
    <property type="entry name" value="EmrE-like"/>
</dbReference>
<feature type="transmembrane region" description="Helical" evidence="1">
    <location>
        <begin position="145"/>
        <end position="165"/>
    </location>
</feature>
<dbReference type="Proteomes" id="UP000049983">
    <property type="component" value="Unassembled WGS sequence"/>
</dbReference>
<keyword evidence="4" id="KW-1185">Reference proteome</keyword>
<dbReference type="RefSeq" id="WP_055119344.1">
    <property type="nucleotide sequence ID" value="NZ_CXWA01000007.1"/>
</dbReference>
<feature type="transmembrane region" description="Helical" evidence="1">
    <location>
        <begin position="123"/>
        <end position="139"/>
    </location>
</feature>
<dbReference type="PANTHER" id="PTHR22911:SF103">
    <property type="entry name" value="BLR2811 PROTEIN"/>
    <property type="match status" value="1"/>
</dbReference>
<dbReference type="PANTHER" id="PTHR22911">
    <property type="entry name" value="ACYL-MALONYL CONDENSING ENZYME-RELATED"/>
    <property type="match status" value="1"/>
</dbReference>
<feature type="transmembrane region" description="Helical" evidence="1">
    <location>
        <begin position="71"/>
        <end position="89"/>
    </location>
</feature>
<gene>
    <name evidence="3" type="ORF">LA5096_01659</name>
</gene>
<keyword evidence="1" id="KW-1133">Transmembrane helix</keyword>
<dbReference type="GO" id="GO:0016020">
    <property type="term" value="C:membrane"/>
    <property type="evidence" value="ECO:0007669"/>
    <property type="project" value="InterPro"/>
</dbReference>
<name>A0A0M6ZGI1_9HYPH</name>
<dbReference type="OrthoDB" id="7818056at2"/>
<dbReference type="EMBL" id="CXWC01000003">
    <property type="protein sequence ID" value="CTQ68054.1"/>
    <property type="molecule type" value="Genomic_DNA"/>
</dbReference>
<dbReference type="STRING" id="311410.LA5095_04680"/>
<evidence type="ECO:0000256" key="1">
    <source>
        <dbReference type="SAM" id="Phobius"/>
    </source>
</evidence>
<dbReference type="GeneID" id="97669075"/>
<dbReference type="AlphaFoldDB" id="A0A0M6ZGI1"/>
<dbReference type="SUPFAM" id="SSF103481">
    <property type="entry name" value="Multidrug resistance efflux transporter EmrE"/>
    <property type="match status" value="2"/>
</dbReference>
<evidence type="ECO:0000259" key="2">
    <source>
        <dbReference type="Pfam" id="PF00892"/>
    </source>
</evidence>
<feature type="transmembrane region" description="Helical" evidence="1">
    <location>
        <begin position="95"/>
        <end position="116"/>
    </location>
</feature>
<feature type="transmembrane region" description="Helical" evidence="1">
    <location>
        <begin position="207"/>
        <end position="227"/>
    </location>
</feature>
<feature type="transmembrane region" description="Helical" evidence="1">
    <location>
        <begin position="239"/>
        <end position="256"/>
    </location>
</feature>
<reference evidence="4" key="1">
    <citation type="submission" date="2015-07" db="EMBL/GenBank/DDBJ databases">
        <authorList>
            <person name="Rodrigo-Torres Lidia"/>
            <person name="Arahal R.David."/>
        </authorList>
    </citation>
    <scope>NUCLEOTIDE SEQUENCE [LARGE SCALE GENOMIC DNA]</scope>
    <source>
        <strain evidence="4">CECT 5096</strain>
    </source>
</reference>
<keyword evidence="1" id="KW-0812">Transmembrane</keyword>
<organism evidence="3 4">
    <name type="scientific">Roseibium album</name>
    <dbReference type="NCBI Taxonomy" id="311410"/>
    <lineage>
        <taxon>Bacteria</taxon>
        <taxon>Pseudomonadati</taxon>
        <taxon>Pseudomonadota</taxon>
        <taxon>Alphaproteobacteria</taxon>
        <taxon>Hyphomicrobiales</taxon>
        <taxon>Stappiaceae</taxon>
        <taxon>Roseibium</taxon>
    </lineage>
</organism>
<proteinExistence type="predicted"/>
<sequence>MHLLDLCRIAGTVFFAVTLIVAGDTCGKLLTAGGVDPFFVAFSRFAIGALALWPIARIRLHELSAYKDWRVVLRAVFITCAICSILTALKTEPIANVFGAFFVGPVISYVLAVIFLAEKPSPTHTILLVLGFCGVLLVVKPGFGASAGILFAVLAGICYGCYLFMTKLLAGAMRPSLLLMSQLLIGSVLLIPFGLSSGLPEQSFNFWVLIILSALGSAAGNYALVVANKMADASLVAPLVYSKLISATLLGILVFGDWPDTVAFIGLTLIILSGLGSLAARRRLPGKTVPG</sequence>
<accession>A0A0M6ZGI1</accession>
<feature type="domain" description="EamA" evidence="2">
    <location>
        <begin position="147"/>
        <end position="273"/>
    </location>
</feature>
<evidence type="ECO:0000313" key="3">
    <source>
        <dbReference type="EMBL" id="CTQ68054.1"/>
    </source>
</evidence>
<feature type="transmembrane region" description="Helical" evidence="1">
    <location>
        <begin position="262"/>
        <end position="280"/>
    </location>
</feature>
<feature type="transmembrane region" description="Helical" evidence="1">
    <location>
        <begin position="177"/>
        <end position="195"/>
    </location>
</feature>
<protein>
    <submittedName>
        <fullName evidence="3">Carboxylate/amino acid/amine transporter</fullName>
    </submittedName>
</protein>
<evidence type="ECO:0000313" key="4">
    <source>
        <dbReference type="Proteomes" id="UP000049983"/>
    </source>
</evidence>
<feature type="domain" description="EamA" evidence="2">
    <location>
        <begin position="13"/>
        <end position="139"/>
    </location>
</feature>